<dbReference type="Proteomes" id="UP000191980">
    <property type="component" value="Unassembled WGS sequence"/>
</dbReference>
<proteinExistence type="predicted"/>
<name>A0A1V8M8P3_9GAMM</name>
<evidence type="ECO:0000313" key="2">
    <source>
        <dbReference type="Proteomes" id="UP000191980"/>
    </source>
</evidence>
<dbReference type="AlphaFoldDB" id="A0A1V8M8P3"/>
<evidence type="ECO:0000313" key="1">
    <source>
        <dbReference type="EMBL" id="OQK17917.1"/>
    </source>
</evidence>
<reference evidence="1 2" key="1">
    <citation type="submission" date="2015-12" db="EMBL/GenBank/DDBJ databases">
        <authorList>
            <person name="Shamseldin A."/>
            <person name="Moawad H."/>
            <person name="Abd El-Rahim W.M."/>
            <person name="Sadowsky M.J."/>
        </authorList>
    </citation>
    <scope>NUCLEOTIDE SEQUENCE [LARGE SCALE GENOMIC DNA]</scope>
    <source>
        <strain evidence="1 2">WF1</strain>
    </source>
</reference>
<protein>
    <submittedName>
        <fullName evidence="1">Uncharacterized protein</fullName>
    </submittedName>
</protein>
<gene>
    <name evidence="1" type="ORF">AU255_08665</name>
</gene>
<organism evidence="1 2">
    <name type="scientific">Methyloprofundus sedimenti</name>
    <dbReference type="NCBI Taxonomy" id="1420851"/>
    <lineage>
        <taxon>Bacteria</taxon>
        <taxon>Pseudomonadati</taxon>
        <taxon>Pseudomonadota</taxon>
        <taxon>Gammaproteobacteria</taxon>
        <taxon>Methylococcales</taxon>
        <taxon>Methylococcaceae</taxon>
        <taxon>Methyloprofundus</taxon>
    </lineage>
</organism>
<sequence length="390" mass="43591">MLNLANKQHFYLAKVLVVICSGWLISGSVYALDVSSGQFIQTIYPEALEASSTFTVNDFFDDTALSTRLRNDLIQDIVLGPAPLNTNTFMYNIHGTDFVAGHPDRVPGINSFPSQFQFEADNVLNHASMGRLGLGGVMRFDLPPRPDGTPRYFMLGDWTIEYNTSRTQDYNFDGDINKPIHPADYQVSGWFLRNHIDFPTIVFDVVNQTTFSNSDSFYLSGELAWSHEMTRAFFPETELYRNVSKFVLCAQDDNALAEQDIEQIPCVFPSISLNGKSGNVNISVPETINIAVDLGVASTEQYSNADYFAAFVYQNTLYWLNSDFQWTVHQAAAYQGPLIDFRHIDLPSPAQVIGSLPSGTAIPFYFGVDATQNGQFDAPYRYVSATLQVN</sequence>
<dbReference type="EMBL" id="LPUF01000001">
    <property type="protein sequence ID" value="OQK17917.1"/>
    <property type="molecule type" value="Genomic_DNA"/>
</dbReference>
<dbReference type="RefSeq" id="WP_080522524.1">
    <property type="nucleotide sequence ID" value="NZ_LPUF01000001.1"/>
</dbReference>
<keyword evidence="2" id="KW-1185">Reference proteome</keyword>
<dbReference type="STRING" id="1420851.AU255_08665"/>
<accession>A0A1V8M8P3</accession>
<comment type="caution">
    <text evidence="1">The sequence shown here is derived from an EMBL/GenBank/DDBJ whole genome shotgun (WGS) entry which is preliminary data.</text>
</comment>